<evidence type="ECO:0000313" key="7">
    <source>
        <dbReference type="Proteomes" id="UP001230807"/>
    </source>
</evidence>
<organism evidence="6 7">
    <name type="scientific">Exiguobacterium mexicanum</name>
    <dbReference type="NCBI Taxonomy" id="340146"/>
    <lineage>
        <taxon>Bacteria</taxon>
        <taxon>Bacillati</taxon>
        <taxon>Bacillota</taxon>
        <taxon>Bacilli</taxon>
        <taxon>Bacillales</taxon>
        <taxon>Bacillales Family XII. Incertae Sedis</taxon>
        <taxon>Exiguobacterium</taxon>
    </lineage>
</organism>
<evidence type="ECO:0000256" key="1">
    <source>
        <dbReference type="ARBA" id="ARBA00005417"/>
    </source>
</evidence>
<evidence type="ECO:0000313" key="6">
    <source>
        <dbReference type="EMBL" id="MDL5376488.1"/>
    </source>
</evidence>
<dbReference type="Gene3D" id="3.40.50.300">
    <property type="entry name" value="P-loop containing nucleotide triphosphate hydrolases"/>
    <property type="match status" value="1"/>
</dbReference>
<dbReference type="SUPFAM" id="SSF52540">
    <property type="entry name" value="P-loop containing nucleoside triphosphate hydrolases"/>
    <property type="match status" value="1"/>
</dbReference>
<dbReference type="InterPro" id="IPR003593">
    <property type="entry name" value="AAA+_ATPase"/>
</dbReference>
<evidence type="ECO:0000259" key="5">
    <source>
        <dbReference type="PROSITE" id="PS50893"/>
    </source>
</evidence>
<proteinExistence type="inferred from homology"/>
<keyword evidence="3" id="KW-0547">Nucleotide-binding</keyword>
<sequence>MGTDEAMNVTQLTKRFGTFTALDDVSFSLRPGCTSLLGENGAGKTTLLNMIARVTTPTSGQIVGHDAIRIGYLPQRPALYPSLTPVETIRYAAELTGVTNVDPVHLLKRVGLEPVDRPAAHLSGGMRQRLGIAQALVHDPELLLLDEPVSALDPRGRREVLDLLSDLKRERMILYSTHVLPDAEEASDWVLLLRQGRLLMEGTVTDLLGSKSSIQVRLFNDVVTEDEWRTLPGVSHVTRSGTTWELETDAKDVTERALLQLLLERGLRLQSLHVGHPSLESLFLEVNA</sequence>
<dbReference type="Proteomes" id="UP001230807">
    <property type="component" value="Unassembled WGS sequence"/>
</dbReference>
<dbReference type="Pfam" id="PF13732">
    <property type="entry name" value="DrrA1-3_C"/>
    <property type="match status" value="1"/>
</dbReference>
<dbReference type="InterPro" id="IPR017871">
    <property type="entry name" value="ABC_transporter-like_CS"/>
</dbReference>
<protein>
    <submittedName>
        <fullName evidence="6">ABC transporter ATP-binding protein</fullName>
    </submittedName>
</protein>
<dbReference type="PANTHER" id="PTHR43335:SF11">
    <property type="entry name" value="ABC TRANSPORTER RELATED"/>
    <property type="match status" value="1"/>
</dbReference>
<keyword evidence="4 6" id="KW-0067">ATP-binding</keyword>
<name>A0ABT7MMR8_9BACL</name>
<evidence type="ECO:0000256" key="3">
    <source>
        <dbReference type="ARBA" id="ARBA00022741"/>
    </source>
</evidence>
<dbReference type="GO" id="GO:0005524">
    <property type="term" value="F:ATP binding"/>
    <property type="evidence" value="ECO:0007669"/>
    <property type="project" value="UniProtKB-KW"/>
</dbReference>
<evidence type="ECO:0000256" key="2">
    <source>
        <dbReference type="ARBA" id="ARBA00022448"/>
    </source>
</evidence>
<comment type="caution">
    <text evidence="6">The sequence shown here is derived from an EMBL/GenBank/DDBJ whole genome shotgun (WGS) entry which is preliminary data.</text>
</comment>
<feature type="domain" description="ABC transporter" evidence="5">
    <location>
        <begin position="7"/>
        <end position="220"/>
    </location>
</feature>
<keyword evidence="2" id="KW-0813">Transport</keyword>
<dbReference type="Pfam" id="PF00005">
    <property type="entry name" value="ABC_tran"/>
    <property type="match status" value="1"/>
</dbReference>
<dbReference type="RefSeq" id="WP_242686653.1">
    <property type="nucleotide sequence ID" value="NZ_JASWER010000003.1"/>
</dbReference>
<dbReference type="SMART" id="SM00382">
    <property type="entry name" value="AAA"/>
    <property type="match status" value="1"/>
</dbReference>
<gene>
    <name evidence="6" type="ORF">QR695_05655</name>
</gene>
<dbReference type="EMBL" id="JASWER010000003">
    <property type="protein sequence ID" value="MDL5376488.1"/>
    <property type="molecule type" value="Genomic_DNA"/>
</dbReference>
<comment type="similarity">
    <text evidence="1">Belongs to the ABC transporter superfamily.</text>
</comment>
<dbReference type="CDD" id="cd03230">
    <property type="entry name" value="ABC_DR_subfamily_A"/>
    <property type="match status" value="1"/>
</dbReference>
<dbReference type="PANTHER" id="PTHR43335">
    <property type="entry name" value="ABC TRANSPORTER, ATP-BINDING PROTEIN"/>
    <property type="match status" value="1"/>
</dbReference>
<dbReference type="PROSITE" id="PS00211">
    <property type="entry name" value="ABC_TRANSPORTER_1"/>
    <property type="match status" value="1"/>
</dbReference>
<evidence type="ECO:0000256" key="4">
    <source>
        <dbReference type="ARBA" id="ARBA00022840"/>
    </source>
</evidence>
<dbReference type="PROSITE" id="PS50893">
    <property type="entry name" value="ABC_TRANSPORTER_2"/>
    <property type="match status" value="1"/>
</dbReference>
<accession>A0ABT7MMR8</accession>
<keyword evidence="7" id="KW-1185">Reference proteome</keyword>
<dbReference type="InterPro" id="IPR027417">
    <property type="entry name" value="P-loop_NTPase"/>
</dbReference>
<dbReference type="InterPro" id="IPR025302">
    <property type="entry name" value="DrrA1/2-like_C"/>
</dbReference>
<reference evidence="6 7" key="1">
    <citation type="submission" date="2023-06" db="EMBL/GenBank/DDBJ databases">
        <title>Influencing factors and mechanism of Cr(VI) reduction by facultative anaerobic Exiguobacterium sp. PY14.</title>
        <authorList>
            <person name="Zou L."/>
        </authorList>
    </citation>
    <scope>NUCLEOTIDE SEQUENCE [LARGE SCALE GENOMIC DNA]</scope>
    <source>
        <strain evidence="6 7">PY14</strain>
    </source>
</reference>
<dbReference type="InterPro" id="IPR003439">
    <property type="entry name" value="ABC_transporter-like_ATP-bd"/>
</dbReference>